<dbReference type="EMBL" id="OZ019893">
    <property type="protein sequence ID" value="CAK9189747.1"/>
    <property type="molecule type" value="Genomic_DNA"/>
</dbReference>
<gene>
    <name evidence="2" type="ORF">CSSPTR1EN2_LOCUS398</name>
</gene>
<dbReference type="Proteomes" id="UP001497512">
    <property type="component" value="Chromosome 1"/>
</dbReference>
<organism evidence="2 3">
    <name type="scientific">Sphagnum troendelagicum</name>
    <dbReference type="NCBI Taxonomy" id="128251"/>
    <lineage>
        <taxon>Eukaryota</taxon>
        <taxon>Viridiplantae</taxon>
        <taxon>Streptophyta</taxon>
        <taxon>Embryophyta</taxon>
        <taxon>Bryophyta</taxon>
        <taxon>Sphagnophytina</taxon>
        <taxon>Sphagnopsida</taxon>
        <taxon>Sphagnales</taxon>
        <taxon>Sphagnaceae</taxon>
        <taxon>Sphagnum</taxon>
    </lineage>
</organism>
<accession>A0ABP0T8B1</accession>
<reference evidence="2 3" key="1">
    <citation type="submission" date="2024-02" db="EMBL/GenBank/DDBJ databases">
        <authorList>
            <consortium name="ELIXIR-Norway"/>
            <consortium name="Elixir Norway"/>
        </authorList>
    </citation>
    <scope>NUCLEOTIDE SEQUENCE [LARGE SCALE GENOMIC DNA]</scope>
</reference>
<evidence type="ECO:0000313" key="3">
    <source>
        <dbReference type="Proteomes" id="UP001497512"/>
    </source>
</evidence>
<dbReference type="InterPro" id="IPR026960">
    <property type="entry name" value="RVT-Znf"/>
</dbReference>
<evidence type="ECO:0000259" key="1">
    <source>
        <dbReference type="Pfam" id="PF13966"/>
    </source>
</evidence>
<sequence>MTNQALKISTTNYQPVRVLSQENPRAMFKVARVLPAPGKKALIYWIYDIGFIQNLPWDPGEWHWLPNPPLGDAPFFGYSAKRGYTNIRKSMQTSSMAIFLNNLNLRNTSMAQLTARIWHNTRPRKVGTLIWQILNRGLLVGTWLQTMGLPSLCKVCDDNKEESPQHCLLECPMAQRAWEAYKRIWSEWQAPHNLKITWPFALLGEAVIEQEDDPPGLLTYHTGGFTYPRQPLDILRSFIVYRLWTERCRKHFDDKYSLKATLTQAWVATVEVGMASWKTIGSQRLTKDQNTQTSIEFIFRKEWLHMIIMGTDSATIRCLFKESAELLQRPRDKYHRSTHPPNCPQCSMVEFEESRCVRRL</sequence>
<evidence type="ECO:0000313" key="2">
    <source>
        <dbReference type="EMBL" id="CAK9189747.1"/>
    </source>
</evidence>
<protein>
    <recommendedName>
        <fullName evidence="1">Reverse transcriptase zinc-binding domain-containing protein</fullName>
    </recommendedName>
</protein>
<keyword evidence="3" id="KW-1185">Reference proteome</keyword>
<proteinExistence type="predicted"/>
<dbReference type="Pfam" id="PF13966">
    <property type="entry name" value="zf-RVT"/>
    <property type="match status" value="1"/>
</dbReference>
<name>A0ABP0T8B1_9BRYO</name>
<feature type="domain" description="Reverse transcriptase zinc-binding" evidence="1">
    <location>
        <begin position="110"/>
        <end position="178"/>
    </location>
</feature>